<protein>
    <submittedName>
        <fullName evidence="2">Uncharacterized protein</fullName>
    </submittedName>
</protein>
<feature type="compositionally biased region" description="Basic and acidic residues" evidence="1">
    <location>
        <begin position="404"/>
        <end position="423"/>
    </location>
</feature>
<comment type="caution">
    <text evidence="2">The sequence shown here is derived from an EMBL/GenBank/DDBJ whole genome shotgun (WGS) entry which is preliminary data.</text>
</comment>
<evidence type="ECO:0000313" key="3">
    <source>
        <dbReference type="Proteomes" id="UP001054902"/>
    </source>
</evidence>
<sequence length="423" mass="49264">MSIFKVAEKHENLICRIKETIAPLQEKKLWNDEAFFKAVEHFLTNSRINEKKIFKIVADALFNLKVSQPKIEHVKKLVEAFPEALKRKDNDNRLPIEQLTFYAKEEKGSGTKYISTLALEGLKHNVGGENMRGGLLCVSYGGNTLQRLSKYCYSELEDYLQALKDLRRHKLLLKKDIVELNLLYHSCIGEFSLDRFQFYIGFEKEALIKTTVNGIPLMHAVIKHKQKKNDGTQSNKESFKRYLKYSLGHYKHLLFLKDDKDQTALDQAIKKFGERETMTILKEVLTTDKPFPILHQVIVHQPKYYNLFLQWVPSMFHLRDENGRTPTQVMLAMNRKFLYDNPSHWIHQTADQLEEKDPKTTLRPFASVAYGILGDLDLSYQILLKHPSVIDVILEEREEVVDENNDKKRNAEDALGLDKKKKK</sequence>
<feature type="region of interest" description="Disordered" evidence="1">
    <location>
        <begin position="401"/>
        <end position="423"/>
    </location>
</feature>
<organism evidence="2 3">
    <name type="scientific">Chaetoceros tenuissimus</name>
    <dbReference type="NCBI Taxonomy" id="426638"/>
    <lineage>
        <taxon>Eukaryota</taxon>
        <taxon>Sar</taxon>
        <taxon>Stramenopiles</taxon>
        <taxon>Ochrophyta</taxon>
        <taxon>Bacillariophyta</taxon>
        <taxon>Coscinodiscophyceae</taxon>
        <taxon>Chaetocerotophycidae</taxon>
        <taxon>Chaetocerotales</taxon>
        <taxon>Chaetocerotaceae</taxon>
        <taxon>Chaetoceros</taxon>
    </lineage>
</organism>
<reference evidence="2 3" key="1">
    <citation type="journal article" date="2021" name="Sci. Rep.">
        <title>The genome of the diatom Chaetoceros tenuissimus carries an ancient integrated fragment of an extant virus.</title>
        <authorList>
            <person name="Hongo Y."/>
            <person name="Kimura K."/>
            <person name="Takaki Y."/>
            <person name="Yoshida Y."/>
            <person name="Baba S."/>
            <person name="Kobayashi G."/>
            <person name="Nagasaki K."/>
            <person name="Hano T."/>
            <person name="Tomaru Y."/>
        </authorList>
    </citation>
    <scope>NUCLEOTIDE SEQUENCE [LARGE SCALE GENOMIC DNA]</scope>
    <source>
        <strain evidence="2 3">NIES-3715</strain>
    </source>
</reference>
<evidence type="ECO:0000313" key="2">
    <source>
        <dbReference type="EMBL" id="GFH56809.1"/>
    </source>
</evidence>
<name>A0AAD3HBA0_9STRA</name>
<keyword evidence="3" id="KW-1185">Reference proteome</keyword>
<gene>
    <name evidence="2" type="ORF">CTEN210_13285</name>
</gene>
<evidence type="ECO:0000256" key="1">
    <source>
        <dbReference type="SAM" id="MobiDB-lite"/>
    </source>
</evidence>
<dbReference type="AlphaFoldDB" id="A0AAD3HBA0"/>
<dbReference type="Proteomes" id="UP001054902">
    <property type="component" value="Unassembled WGS sequence"/>
</dbReference>
<dbReference type="EMBL" id="BLLK01000056">
    <property type="protein sequence ID" value="GFH56809.1"/>
    <property type="molecule type" value="Genomic_DNA"/>
</dbReference>
<accession>A0AAD3HBA0</accession>
<proteinExistence type="predicted"/>